<dbReference type="AlphaFoldDB" id="A0AAV5HQL6"/>
<feature type="compositionally biased region" description="Low complexity" evidence="1">
    <location>
        <begin position="76"/>
        <end position="96"/>
    </location>
</feature>
<dbReference type="EMBL" id="BPVZ01000002">
    <property type="protein sequence ID" value="GKU88174.1"/>
    <property type="molecule type" value="Genomic_DNA"/>
</dbReference>
<name>A0AAV5HQL6_9ROSI</name>
<feature type="compositionally biased region" description="Pro residues" evidence="1">
    <location>
        <begin position="97"/>
        <end position="111"/>
    </location>
</feature>
<proteinExistence type="predicted"/>
<reference evidence="2 3" key="1">
    <citation type="journal article" date="2021" name="Commun. Biol.">
        <title>The genome of Shorea leprosula (Dipterocarpaceae) highlights the ecological relevance of drought in aseasonal tropical rainforests.</title>
        <authorList>
            <person name="Ng K.K.S."/>
            <person name="Kobayashi M.J."/>
            <person name="Fawcett J.A."/>
            <person name="Hatakeyama M."/>
            <person name="Paape T."/>
            <person name="Ng C.H."/>
            <person name="Ang C.C."/>
            <person name="Tnah L.H."/>
            <person name="Lee C.T."/>
            <person name="Nishiyama T."/>
            <person name="Sese J."/>
            <person name="O'Brien M.J."/>
            <person name="Copetti D."/>
            <person name="Mohd Noor M.I."/>
            <person name="Ong R.C."/>
            <person name="Putra M."/>
            <person name="Sireger I.Z."/>
            <person name="Indrioko S."/>
            <person name="Kosugi Y."/>
            <person name="Izuno A."/>
            <person name="Isagi Y."/>
            <person name="Lee S.L."/>
            <person name="Shimizu K.K."/>
        </authorList>
    </citation>
    <scope>NUCLEOTIDE SEQUENCE [LARGE SCALE GENOMIC DNA]</scope>
    <source>
        <strain evidence="2">214</strain>
    </source>
</reference>
<accession>A0AAV5HQL6</accession>
<comment type="caution">
    <text evidence="2">The sequence shown here is derived from an EMBL/GenBank/DDBJ whole genome shotgun (WGS) entry which is preliminary data.</text>
</comment>
<keyword evidence="3" id="KW-1185">Reference proteome</keyword>
<evidence type="ECO:0000313" key="3">
    <source>
        <dbReference type="Proteomes" id="UP001054252"/>
    </source>
</evidence>
<evidence type="ECO:0000313" key="2">
    <source>
        <dbReference type="EMBL" id="GKU88174.1"/>
    </source>
</evidence>
<feature type="region of interest" description="Disordered" evidence="1">
    <location>
        <begin position="186"/>
        <end position="245"/>
    </location>
</feature>
<sequence length="388" mass="43115">MHLRAILIKKTYLYVCIHHNKQRIDEIYEQPKNLRKLHGEEEAIWSEFVNPSGDGEMDLGVLAALQMEVETPSMEDPQPVQDQPQTQVTDPPSTAEAPPPPTPASPPPPLALPSESKKRPLDNSNGQLVNSKYYKMRLIVKELRPHFIEVLRTPDFRNCKAANEIKERMELLMELYNQMPAETVSSEKQKEVLESQPLAGVTGPGQKPQEQPQVVKPTEPSENKTAHLGFGSAKQQQPEDKDTQGTYIVGGSAFGWNFVTYSGNAPVYCGVTKESFRSTQAEAKAQTQAQAKTQEQNQAQTQAEAKAQEQNQAQTQGQAQAEEQAQAQAQEQDQVQTQGKVQEQNQEQAQAQEQNQVQTQGQVQEQNQAQAQEQNQAQAEAQANLGGE</sequence>
<dbReference type="PANTHER" id="PTHR35459:SF2">
    <property type="entry name" value="T1N6.14 PROTEIN"/>
    <property type="match status" value="1"/>
</dbReference>
<dbReference type="Proteomes" id="UP001054252">
    <property type="component" value="Unassembled WGS sequence"/>
</dbReference>
<feature type="region of interest" description="Disordered" evidence="1">
    <location>
        <begin position="71"/>
        <end position="127"/>
    </location>
</feature>
<evidence type="ECO:0000256" key="1">
    <source>
        <dbReference type="SAM" id="MobiDB-lite"/>
    </source>
</evidence>
<organism evidence="2 3">
    <name type="scientific">Rubroshorea leprosula</name>
    <dbReference type="NCBI Taxonomy" id="152421"/>
    <lineage>
        <taxon>Eukaryota</taxon>
        <taxon>Viridiplantae</taxon>
        <taxon>Streptophyta</taxon>
        <taxon>Embryophyta</taxon>
        <taxon>Tracheophyta</taxon>
        <taxon>Spermatophyta</taxon>
        <taxon>Magnoliopsida</taxon>
        <taxon>eudicotyledons</taxon>
        <taxon>Gunneridae</taxon>
        <taxon>Pentapetalae</taxon>
        <taxon>rosids</taxon>
        <taxon>malvids</taxon>
        <taxon>Malvales</taxon>
        <taxon>Dipterocarpaceae</taxon>
        <taxon>Rubroshorea</taxon>
    </lineage>
</organism>
<feature type="compositionally biased region" description="Low complexity" evidence="1">
    <location>
        <begin position="204"/>
        <end position="218"/>
    </location>
</feature>
<dbReference type="PANTHER" id="PTHR35459">
    <property type="entry name" value="T1N6.14 PROTEIN"/>
    <property type="match status" value="1"/>
</dbReference>
<gene>
    <name evidence="2" type="ORF">SLEP1_g2469</name>
</gene>
<protein>
    <submittedName>
        <fullName evidence="2">Uncharacterized protein</fullName>
    </submittedName>
</protein>
<feature type="region of interest" description="Disordered" evidence="1">
    <location>
        <begin position="286"/>
        <end position="388"/>
    </location>
</feature>